<accession>A0A4Q9QCE9</accession>
<protein>
    <submittedName>
        <fullName evidence="1">Uncharacterized protein</fullName>
    </submittedName>
</protein>
<proteinExistence type="predicted"/>
<reference evidence="1 2" key="1">
    <citation type="submission" date="2019-01" db="EMBL/GenBank/DDBJ databases">
        <title>Draft genome sequences of three monokaryotic isolates of the white-rot basidiomycete fungus Dichomitus squalens.</title>
        <authorList>
            <consortium name="DOE Joint Genome Institute"/>
            <person name="Lopez S.C."/>
            <person name="Andreopoulos B."/>
            <person name="Pangilinan J."/>
            <person name="Lipzen A."/>
            <person name="Riley R."/>
            <person name="Ahrendt S."/>
            <person name="Ng V."/>
            <person name="Barry K."/>
            <person name="Daum C."/>
            <person name="Grigoriev I.V."/>
            <person name="Hilden K.S."/>
            <person name="Makela M.R."/>
            <person name="de Vries R.P."/>
        </authorList>
    </citation>
    <scope>NUCLEOTIDE SEQUENCE [LARGE SCALE GENOMIC DNA]</scope>
    <source>
        <strain evidence="1 2">CBS 464.89</strain>
    </source>
</reference>
<sequence>MRSFRTPPRRVSSVAPPQFFVARWSGRLRWSHPTTLGEGTRCDSPGFVHVKEQVRLLFPREGLRSWRIPFRGPRDKYLLLPVPGWGWER</sequence>
<evidence type="ECO:0000313" key="2">
    <source>
        <dbReference type="Proteomes" id="UP000292082"/>
    </source>
</evidence>
<dbReference type="EMBL" id="ML145084">
    <property type="protein sequence ID" value="TBU65417.1"/>
    <property type="molecule type" value="Genomic_DNA"/>
</dbReference>
<name>A0A4Q9QCE9_9APHY</name>
<evidence type="ECO:0000313" key="1">
    <source>
        <dbReference type="EMBL" id="TBU65417.1"/>
    </source>
</evidence>
<gene>
    <name evidence="1" type="ORF">BD310DRAFT_911311</name>
</gene>
<dbReference type="Proteomes" id="UP000292082">
    <property type="component" value="Unassembled WGS sequence"/>
</dbReference>
<keyword evidence="2" id="KW-1185">Reference proteome</keyword>
<dbReference type="AlphaFoldDB" id="A0A4Q9QCE9"/>
<organism evidence="1 2">
    <name type="scientific">Dichomitus squalens</name>
    <dbReference type="NCBI Taxonomy" id="114155"/>
    <lineage>
        <taxon>Eukaryota</taxon>
        <taxon>Fungi</taxon>
        <taxon>Dikarya</taxon>
        <taxon>Basidiomycota</taxon>
        <taxon>Agaricomycotina</taxon>
        <taxon>Agaricomycetes</taxon>
        <taxon>Polyporales</taxon>
        <taxon>Polyporaceae</taxon>
        <taxon>Dichomitus</taxon>
    </lineage>
</organism>